<reference evidence="2" key="1">
    <citation type="submission" date="2016-11" db="UniProtKB">
        <authorList>
            <consortium name="WormBaseParasite"/>
        </authorList>
    </citation>
    <scope>IDENTIFICATION</scope>
    <source>
        <strain evidence="2">KR3021</strain>
    </source>
</reference>
<dbReference type="WBParaSite" id="RSKR_0000939450.1">
    <property type="protein sequence ID" value="RSKR_0000939450.1"/>
    <property type="gene ID" value="RSKR_0000939450"/>
</dbReference>
<sequence>MNDFLTYLSPLCILVIFMICFCRFVLKGCLSADDTASEYDNEEMQQNRHFFRGMRDDWRTQHVFSLSNGFSQNLAHLRAQIYPNENILPPKYEDAIKIQSNEPPPLYSHNTTVESPPTDPPSYHSSLASSARTNTGTMPNYSNAITHDQVVTVEQFPSQLQIVVSPSTTRIRSAIHQQLTQINEEGPVDLPGTVNSNNSHIFSNQVSTIVRPHTMMNRLSNPTRQLNHPSNTSEVSNLSRATESRRVSTKTLNHTGGKIQVLTVDALA</sequence>
<evidence type="ECO:0000313" key="2">
    <source>
        <dbReference type="WBParaSite" id="RSKR_0000939450.1"/>
    </source>
</evidence>
<protein>
    <submittedName>
        <fullName evidence="2">Secreted protein</fullName>
    </submittedName>
</protein>
<evidence type="ECO:0000313" key="1">
    <source>
        <dbReference type="Proteomes" id="UP000095286"/>
    </source>
</evidence>
<proteinExistence type="predicted"/>
<dbReference type="Proteomes" id="UP000095286">
    <property type="component" value="Unplaced"/>
</dbReference>
<accession>A0AC35UA62</accession>
<organism evidence="1 2">
    <name type="scientific">Rhabditophanes sp. KR3021</name>
    <dbReference type="NCBI Taxonomy" id="114890"/>
    <lineage>
        <taxon>Eukaryota</taxon>
        <taxon>Metazoa</taxon>
        <taxon>Ecdysozoa</taxon>
        <taxon>Nematoda</taxon>
        <taxon>Chromadorea</taxon>
        <taxon>Rhabditida</taxon>
        <taxon>Tylenchina</taxon>
        <taxon>Panagrolaimomorpha</taxon>
        <taxon>Strongyloidoidea</taxon>
        <taxon>Alloionematidae</taxon>
        <taxon>Rhabditophanes</taxon>
    </lineage>
</organism>
<name>A0AC35UA62_9BILA</name>